<evidence type="ECO:0000313" key="8">
    <source>
        <dbReference type="EMBL" id="KAH0915463.1"/>
    </source>
</evidence>
<feature type="transmembrane region" description="Helical" evidence="6">
    <location>
        <begin position="43"/>
        <end position="68"/>
    </location>
</feature>
<dbReference type="InterPro" id="IPR016024">
    <property type="entry name" value="ARM-type_fold"/>
</dbReference>
<feature type="region of interest" description="Disordered" evidence="5">
    <location>
        <begin position="482"/>
        <end position="502"/>
    </location>
</feature>
<reference evidence="8 9" key="1">
    <citation type="submission" date="2021-05" db="EMBL/GenBank/DDBJ databases">
        <title>Genome Assembly of Synthetic Allotetraploid Brassica napus Reveals Homoeologous Exchanges between Subgenomes.</title>
        <authorList>
            <person name="Davis J.T."/>
        </authorList>
    </citation>
    <scope>NUCLEOTIDE SEQUENCE [LARGE SCALE GENOMIC DNA]</scope>
    <source>
        <strain evidence="9">cv. Da-Ae</strain>
        <tissue evidence="8">Seedling</tissue>
    </source>
</reference>
<comment type="similarity">
    <text evidence="1">Belongs to the eukaryotic initiation factor 4G family.</text>
</comment>
<evidence type="ECO:0000256" key="4">
    <source>
        <dbReference type="ARBA" id="ARBA00022917"/>
    </source>
</evidence>
<dbReference type="PANTHER" id="PTHR23253:SF66">
    <property type="entry name" value="MIF4G DOMAIN-CONTAINING PROTEIN"/>
    <property type="match status" value="1"/>
</dbReference>
<evidence type="ECO:0000256" key="2">
    <source>
        <dbReference type="ARBA" id="ARBA00022540"/>
    </source>
</evidence>
<feature type="region of interest" description="Disordered" evidence="5">
    <location>
        <begin position="86"/>
        <end position="140"/>
    </location>
</feature>
<keyword evidence="6" id="KW-0472">Membrane</keyword>
<evidence type="ECO:0000256" key="3">
    <source>
        <dbReference type="ARBA" id="ARBA00022845"/>
    </source>
</evidence>
<dbReference type="Proteomes" id="UP000824890">
    <property type="component" value="Unassembled WGS sequence"/>
</dbReference>
<keyword evidence="9" id="KW-1185">Reference proteome</keyword>
<dbReference type="InterPro" id="IPR003891">
    <property type="entry name" value="Initiation_fac_eIF4g_MI"/>
</dbReference>
<comment type="caution">
    <text evidence="8">The sequence shown here is derived from an EMBL/GenBank/DDBJ whole genome shotgun (WGS) entry which is preliminary data.</text>
</comment>
<evidence type="ECO:0000256" key="1">
    <source>
        <dbReference type="ARBA" id="ARBA00005775"/>
    </source>
</evidence>
<evidence type="ECO:0000313" key="9">
    <source>
        <dbReference type="Proteomes" id="UP000824890"/>
    </source>
</evidence>
<proteinExistence type="inferred from homology"/>
<dbReference type="SMART" id="SM00544">
    <property type="entry name" value="MA3"/>
    <property type="match status" value="1"/>
</dbReference>
<dbReference type="InterPro" id="IPR003890">
    <property type="entry name" value="MIF4G-like_typ-3"/>
</dbReference>
<dbReference type="PANTHER" id="PTHR23253">
    <property type="entry name" value="EUKARYOTIC TRANSLATION INITIATION FACTOR 4 GAMMA"/>
    <property type="match status" value="1"/>
</dbReference>
<keyword evidence="2" id="KW-0396">Initiation factor</keyword>
<dbReference type="Pfam" id="PF02854">
    <property type="entry name" value="MIF4G"/>
    <property type="match status" value="1"/>
</dbReference>
<protein>
    <recommendedName>
        <fullName evidence="7">MI domain-containing protein</fullName>
    </recommendedName>
</protein>
<name>A0ABQ8CEH0_BRANA</name>
<accession>A0ABQ8CEH0</accession>
<feature type="compositionally biased region" description="Polar residues" evidence="5">
    <location>
        <begin position="487"/>
        <end position="502"/>
    </location>
</feature>
<evidence type="ECO:0000256" key="6">
    <source>
        <dbReference type="SAM" id="Phobius"/>
    </source>
</evidence>
<gene>
    <name evidence="8" type="ORF">HID58_029909</name>
</gene>
<dbReference type="Pfam" id="PF02847">
    <property type="entry name" value="MA3"/>
    <property type="match status" value="1"/>
</dbReference>
<feature type="transmembrane region" description="Helical" evidence="6">
    <location>
        <begin position="12"/>
        <end position="37"/>
    </location>
</feature>
<evidence type="ECO:0000256" key="5">
    <source>
        <dbReference type="SAM" id="MobiDB-lite"/>
    </source>
</evidence>
<keyword evidence="3" id="KW-0810">Translation regulation</keyword>
<sequence length="691" mass="76383">MPVPDPGAGRVFIFLITLFLFLSIAVGGGCLIAYTILPYPPVWLSYLGIFFVCLPWFFWILTFAYRIVSRTFGFRMVIGSGGNNNNATGESNARDIDPPEQSLEAQDDDPEAIAHPQGQVEGNQSKKRMSTSSNSTVDSHESEMPLAISMGLTLGGFLNLTYEPRYRMLAYANGSLYNDGDSRFEGHEILRFTREQLLQLKEAVEVSEAILKLNQEISSDLFGEDQSWSRSESQPAVQVQNRYSETDDNRDWHSSAPIPSPIWSSSCFALTKAEVPWSARRGTLSEKDQVLKTVKGILNKMTPEKYDLLKGQLIDSGITSEAEDGHDNKACPAEEDVEALCQLFITIGKQLDESPKSRGINDTYFIRLKELAMHPKLAPRLRFMVRNVIDLRANNWVPRREEKKAKKITEIHSEAERNLGLRPGAMANMRSSNNRGGADVEAIGSEGFFGRSGTGGMMPGMPGARKIPGTDDDVWEMARSRSVPRVNRQNPQPSGHVQSSSIMDKSLSVNSRLLHQGSGGILNGRRSALLHSHSPQEMATSLNSEALSRKTKSLLEEYFSVRLLDEALQCVEELKSPSYHPELVREAISLGLEKNPPCVEPVAKLLNHLVSKNVLTPKDIGSGCVLYGPTLDDTGIDLPKAPNNFGEILGMHLKMEDEWFKKAVLDAVVKSVSESVLATQAAEVEACRSLV</sequence>
<evidence type="ECO:0000259" key="7">
    <source>
        <dbReference type="PROSITE" id="PS51366"/>
    </source>
</evidence>
<dbReference type="PROSITE" id="PS51366">
    <property type="entry name" value="MI"/>
    <property type="match status" value="1"/>
</dbReference>
<dbReference type="Gene3D" id="1.25.40.180">
    <property type="match status" value="3"/>
</dbReference>
<organism evidence="8 9">
    <name type="scientific">Brassica napus</name>
    <name type="common">Rape</name>
    <dbReference type="NCBI Taxonomy" id="3708"/>
    <lineage>
        <taxon>Eukaryota</taxon>
        <taxon>Viridiplantae</taxon>
        <taxon>Streptophyta</taxon>
        <taxon>Embryophyta</taxon>
        <taxon>Tracheophyta</taxon>
        <taxon>Spermatophyta</taxon>
        <taxon>Magnoliopsida</taxon>
        <taxon>eudicotyledons</taxon>
        <taxon>Gunneridae</taxon>
        <taxon>Pentapetalae</taxon>
        <taxon>rosids</taxon>
        <taxon>malvids</taxon>
        <taxon>Brassicales</taxon>
        <taxon>Brassicaceae</taxon>
        <taxon>Brassiceae</taxon>
        <taxon>Brassica</taxon>
    </lineage>
</organism>
<dbReference type="EMBL" id="JAGKQM010000008">
    <property type="protein sequence ID" value="KAH0915463.1"/>
    <property type="molecule type" value="Genomic_DNA"/>
</dbReference>
<keyword evidence="6" id="KW-0812">Transmembrane</keyword>
<keyword evidence="4" id="KW-0648">Protein biosynthesis</keyword>
<dbReference type="SUPFAM" id="SSF48371">
    <property type="entry name" value="ARM repeat"/>
    <property type="match status" value="2"/>
</dbReference>
<feature type="domain" description="MI" evidence="7">
    <location>
        <begin position="546"/>
        <end position="668"/>
    </location>
</feature>
<keyword evidence="6" id="KW-1133">Transmembrane helix</keyword>